<evidence type="ECO:0000256" key="4">
    <source>
        <dbReference type="ARBA" id="ARBA00022692"/>
    </source>
</evidence>
<dbReference type="STRING" id="2769.R7Q5T5"/>
<accession>R7Q5T5</accession>
<dbReference type="Gramene" id="CDF33198">
    <property type="protein sequence ID" value="CDF33198"/>
    <property type="gene ID" value="CHC_T00001890001"/>
</dbReference>
<dbReference type="Proteomes" id="UP000012073">
    <property type="component" value="Unassembled WGS sequence"/>
</dbReference>
<dbReference type="GO" id="GO:0005789">
    <property type="term" value="C:endoplasmic reticulum membrane"/>
    <property type="evidence" value="ECO:0007669"/>
    <property type="project" value="UniProtKB-SubCell"/>
</dbReference>
<feature type="transmembrane region" description="Helical" evidence="8">
    <location>
        <begin position="56"/>
        <end position="79"/>
    </location>
</feature>
<dbReference type="KEGG" id="ccp:CHC_T00001890001"/>
<evidence type="ECO:0000256" key="2">
    <source>
        <dbReference type="ARBA" id="ARBA00010694"/>
    </source>
</evidence>
<dbReference type="InterPro" id="IPR013657">
    <property type="entry name" value="SCL35B1-4/HUT1"/>
</dbReference>
<evidence type="ECO:0000256" key="6">
    <source>
        <dbReference type="ARBA" id="ARBA00022989"/>
    </source>
</evidence>
<keyword evidence="10" id="KW-1185">Reference proteome</keyword>
<protein>
    <submittedName>
        <fullName evidence="9">Uncharacterized protein</fullName>
    </submittedName>
</protein>
<name>R7Q5T5_CHOCR</name>
<organism evidence="9 10">
    <name type="scientific">Chondrus crispus</name>
    <name type="common">Carrageen Irish moss</name>
    <name type="synonym">Polymorpha crispa</name>
    <dbReference type="NCBI Taxonomy" id="2769"/>
    <lineage>
        <taxon>Eukaryota</taxon>
        <taxon>Rhodophyta</taxon>
        <taxon>Florideophyceae</taxon>
        <taxon>Rhodymeniophycidae</taxon>
        <taxon>Gigartinales</taxon>
        <taxon>Gigartinaceae</taxon>
        <taxon>Chondrus</taxon>
    </lineage>
</organism>
<feature type="transmembrane region" description="Helical" evidence="8">
    <location>
        <begin position="253"/>
        <end position="271"/>
    </location>
</feature>
<dbReference type="PhylomeDB" id="R7Q5T5"/>
<feature type="transmembrane region" description="Helical" evidence="8">
    <location>
        <begin position="151"/>
        <end position="169"/>
    </location>
</feature>
<feature type="transmembrane region" description="Helical" evidence="8">
    <location>
        <begin position="100"/>
        <end position="121"/>
    </location>
</feature>
<keyword evidence="5" id="KW-0256">Endoplasmic reticulum</keyword>
<sequence>MTVETATAPKPRMRQELQLLICAAGIYLCYLRYGLLQERIYSHQHGPANEHFHFTSFLLLIQTFVNALAAALVIQLGFFQPPAASATATKHSFRRALPEYAIVSLTYLCAMLFSFTALKYMSYPMQALGKSCKMIPVMLMGVLIRKRRYQLREYLCVALVTLGVALFSWKSNKTTVPNSPIGFALLFASLFMDGVTGPLQERLVARHAPSTHQLMFWQNMCSAAWLAAGSFASGEAQAAIDFVVRHPTVVPDLVLFALVSAVGQNFIFYTVRNFNALVVTTITTTRKMFTVLLSIFVYQHAMVARQWLGLALVFVAIAWEATAKQKAKSAVKAASVEAKKAQ</sequence>
<feature type="transmembrane region" description="Helical" evidence="8">
    <location>
        <begin position="304"/>
        <end position="322"/>
    </location>
</feature>
<evidence type="ECO:0000256" key="8">
    <source>
        <dbReference type="SAM" id="Phobius"/>
    </source>
</evidence>
<dbReference type="AlphaFoldDB" id="R7Q5T5"/>
<dbReference type="PANTHER" id="PTHR10778:SF10">
    <property type="entry name" value="SOLUTE CARRIER FAMILY 35 MEMBER B1"/>
    <property type="match status" value="1"/>
</dbReference>
<proteinExistence type="inferred from homology"/>
<dbReference type="GO" id="GO:0005459">
    <property type="term" value="F:UDP-galactose transmembrane transporter activity"/>
    <property type="evidence" value="ECO:0007669"/>
    <property type="project" value="TreeGrafter"/>
</dbReference>
<comment type="similarity">
    <text evidence="2">Belongs to the nucleotide-sugar transporter family. SLC35B subfamily.</text>
</comment>
<gene>
    <name evidence="9" type="ORF">CHC_T00001890001</name>
</gene>
<evidence type="ECO:0000256" key="7">
    <source>
        <dbReference type="ARBA" id="ARBA00023136"/>
    </source>
</evidence>
<feature type="transmembrane region" description="Helical" evidence="8">
    <location>
        <begin position="17"/>
        <end position="36"/>
    </location>
</feature>
<keyword evidence="4 8" id="KW-0812">Transmembrane</keyword>
<keyword evidence="3" id="KW-0813">Transport</keyword>
<dbReference type="EMBL" id="HG001637">
    <property type="protein sequence ID" value="CDF33198.1"/>
    <property type="molecule type" value="Genomic_DNA"/>
</dbReference>
<feature type="transmembrane region" description="Helical" evidence="8">
    <location>
        <begin position="278"/>
        <end position="298"/>
    </location>
</feature>
<dbReference type="PANTHER" id="PTHR10778">
    <property type="entry name" value="SOLUTE CARRIER FAMILY 35 MEMBER B"/>
    <property type="match status" value="1"/>
</dbReference>
<dbReference type="SUPFAM" id="SSF103481">
    <property type="entry name" value="Multidrug resistance efflux transporter EmrE"/>
    <property type="match status" value="2"/>
</dbReference>
<dbReference type="GO" id="GO:0005460">
    <property type="term" value="F:UDP-glucose transmembrane transporter activity"/>
    <property type="evidence" value="ECO:0007669"/>
    <property type="project" value="TreeGrafter"/>
</dbReference>
<dbReference type="GeneID" id="17320748"/>
<evidence type="ECO:0000256" key="5">
    <source>
        <dbReference type="ARBA" id="ARBA00022824"/>
    </source>
</evidence>
<dbReference type="OMA" id="CGAIGQV"/>
<keyword evidence="7 8" id="KW-0472">Membrane</keyword>
<comment type="subcellular location">
    <subcellularLocation>
        <location evidence="1">Endoplasmic reticulum membrane</location>
        <topology evidence="1">Multi-pass membrane protein</topology>
    </subcellularLocation>
</comment>
<keyword evidence="6 8" id="KW-1133">Transmembrane helix</keyword>
<dbReference type="GO" id="GO:0000139">
    <property type="term" value="C:Golgi membrane"/>
    <property type="evidence" value="ECO:0007669"/>
    <property type="project" value="TreeGrafter"/>
</dbReference>
<dbReference type="InterPro" id="IPR037185">
    <property type="entry name" value="EmrE-like"/>
</dbReference>
<evidence type="ECO:0000313" key="10">
    <source>
        <dbReference type="Proteomes" id="UP000012073"/>
    </source>
</evidence>
<evidence type="ECO:0000256" key="3">
    <source>
        <dbReference type="ARBA" id="ARBA00022448"/>
    </source>
</evidence>
<evidence type="ECO:0000313" key="9">
    <source>
        <dbReference type="EMBL" id="CDF33198.1"/>
    </source>
</evidence>
<dbReference type="OrthoDB" id="1601at2759"/>
<evidence type="ECO:0000256" key="1">
    <source>
        <dbReference type="ARBA" id="ARBA00004477"/>
    </source>
</evidence>
<reference evidence="10" key="1">
    <citation type="journal article" date="2013" name="Proc. Natl. Acad. Sci. U.S.A.">
        <title>Genome structure and metabolic features in the red seaweed Chondrus crispus shed light on evolution of the Archaeplastida.</title>
        <authorList>
            <person name="Collen J."/>
            <person name="Porcel B."/>
            <person name="Carre W."/>
            <person name="Ball S.G."/>
            <person name="Chaparro C."/>
            <person name="Tonon T."/>
            <person name="Barbeyron T."/>
            <person name="Michel G."/>
            <person name="Noel B."/>
            <person name="Valentin K."/>
            <person name="Elias M."/>
            <person name="Artiguenave F."/>
            <person name="Arun A."/>
            <person name="Aury J.M."/>
            <person name="Barbosa-Neto J.F."/>
            <person name="Bothwell J.H."/>
            <person name="Bouget F.Y."/>
            <person name="Brillet L."/>
            <person name="Cabello-Hurtado F."/>
            <person name="Capella-Gutierrez S."/>
            <person name="Charrier B."/>
            <person name="Cladiere L."/>
            <person name="Cock J.M."/>
            <person name="Coelho S.M."/>
            <person name="Colleoni C."/>
            <person name="Czjzek M."/>
            <person name="Da Silva C."/>
            <person name="Delage L."/>
            <person name="Denoeud F."/>
            <person name="Deschamps P."/>
            <person name="Dittami S.M."/>
            <person name="Gabaldon T."/>
            <person name="Gachon C.M."/>
            <person name="Groisillier A."/>
            <person name="Herve C."/>
            <person name="Jabbari K."/>
            <person name="Katinka M."/>
            <person name="Kloareg B."/>
            <person name="Kowalczyk N."/>
            <person name="Labadie K."/>
            <person name="Leblanc C."/>
            <person name="Lopez P.J."/>
            <person name="McLachlan D.H."/>
            <person name="Meslet-Cladiere L."/>
            <person name="Moustafa A."/>
            <person name="Nehr Z."/>
            <person name="Nyvall Collen P."/>
            <person name="Panaud O."/>
            <person name="Partensky F."/>
            <person name="Poulain J."/>
            <person name="Rensing S.A."/>
            <person name="Rousvoal S."/>
            <person name="Samson G."/>
            <person name="Symeonidi A."/>
            <person name="Weissenbach J."/>
            <person name="Zambounis A."/>
            <person name="Wincker P."/>
            <person name="Boyen C."/>
        </authorList>
    </citation>
    <scope>NUCLEOTIDE SEQUENCE [LARGE SCALE GENOMIC DNA]</scope>
    <source>
        <strain evidence="10">cv. Stackhouse</strain>
    </source>
</reference>
<dbReference type="Pfam" id="PF08449">
    <property type="entry name" value="UAA"/>
    <property type="match status" value="1"/>
</dbReference>
<dbReference type="RefSeq" id="XP_005713001.1">
    <property type="nucleotide sequence ID" value="XM_005712944.1"/>
</dbReference>